<reference evidence="2" key="1">
    <citation type="submission" date="2021-06" db="EMBL/GenBank/DDBJ databases">
        <authorList>
            <person name="Kallberg Y."/>
            <person name="Tangrot J."/>
            <person name="Rosling A."/>
        </authorList>
    </citation>
    <scope>NUCLEOTIDE SEQUENCE</scope>
    <source>
        <strain evidence="2">FL130A</strain>
    </source>
</reference>
<accession>A0A9N9E802</accession>
<feature type="region of interest" description="Disordered" evidence="1">
    <location>
        <begin position="315"/>
        <end position="340"/>
    </location>
</feature>
<name>A0A9N9E802_9GLOM</name>
<evidence type="ECO:0000313" key="3">
    <source>
        <dbReference type="Proteomes" id="UP000789508"/>
    </source>
</evidence>
<organism evidence="2 3">
    <name type="scientific">Ambispora leptoticha</name>
    <dbReference type="NCBI Taxonomy" id="144679"/>
    <lineage>
        <taxon>Eukaryota</taxon>
        <taxon>Fungi</taxon>
        <taxon>Fungi incertae sedis</taxon>
        <taxon>Mucoromycota</taxon>
        <taxon>Glomeromycotina</taxon>
        <taxon>Glomeromycetes</taxon>
        <taxon>Archaeosporales</taxon>
        <taxon>Ambisporaceae</taxon>
        <taxon>Ambispora</taxon>
    </lineage>
</organism>
<proteinExistence type="predicted"/>
<feature type="compositionally biased region" description="Basic and acidic residues" evidence="1">
    <location>
        <begin position="325"/>
        <end position="334"/>
    </location>
</feature>
<feature type="compositionally biased region" description="Low complexity" evidence="1">
    <location>
        <begin position="488"/>
        <end position="509"/>
    </location>
</feature>
<dbReference type="Proteomes" id="UP000789508">
    <property type="component" value="Unassembled WGS sequence"/>
</dbReference>
<feature type="region of interest" description="Disordered" evidence="1">
    <location>
        <begin position="473"/>
        <end position="513"/>
    </location>
</feature>
<keyword evidence="3" id="KW-1185">Reference proteome</keyword>
<gene>
    <name evidence="2" type="ORF">ALEPTO_LOCUS10532</name>
</gene>
<feature type="non-terminal residue" evidence="2">
    <location>
        <position position="537"/>
    </location>
</feature>
<protein>
    <submittedName>
        <fullName evidence="2">898_t:CDS:1</fullName>
    </submittedName>
</protein>
<comment type="caution">
    <text evidence="2">The sequence shown here is derived from an EMBL/GenBank/DDBJ whole genome shotgun (WGS) entry which is preliminary data.</text>
</comment>
<evidence type="ECO:0000256" key="1">
    <source>
        <dbReference type="SAM" id="MobiDB-lite"/>
    </source>
</evidence>
<evidence type="ECO:0000313" key="2">
    <source>
        <dbReference type="EMBL" id="CAG8668800.1"/>
    </source>
</evidence>
<dbReference type="AlphaFoldDB" id="A0A9N9E802"/>
<sequence length="537" mass="60015">MSKTAEQEAPKETQPYMRLRVLVDSKKYALKQLSAEWALYHAGLHWQEGLLLYSKNVVIAQPNDDSSTSTKEENQNQALLDRSLAHLFKAIILSENMSFIAASTCLVPSLFPKGTPLNTQIGRIIKTVCGIGSHIGVMPDAKFTSLMWELLTKLEASDTDMEQALTLFTKSIMSIFLWVESIKLEEQVRLFQRGIIFIAAMRKLLALKLPDFVAGFAIQALNGIPVSTVIEGRPLPSLTARTQLSDAVREKILKRAIEDENLSFLLSLELISLMYFRSGSALLKMEGVKPEAVKATLQWALDLLDASKSPEFAISPSLSSSSETRTIENNDKNNENSNVNSTNEQLPLIFAVPIHTLYRSDYLYYLCGAIFNLKKYQQAKWKYLDVVKTARDLNRVTALEALYSVPVCIALGADSVKDPTIFDVEEFRKATKEPDSLYHELKEEGIWLEMLESNQRNLVTQLLESLPERGSSPILLMEGTNSDESRDFSFSTSSGKEQSSSKTSTPSESVDQNSKITLDKCAHCQKADPTMQCPCKQ</sequence>
<dbReference type="EMBL" id="CAJVPS010012070">
    <property type="protein sequence ID" value="CAG8668800.1"/>
    <property type="molecule type" value="Genomic_DNA"/>
</dbReference>
<dbReference type="OrthoDB" id="432970at2759"/>